<reference evidence="2" key="1">
    <citation type="submission" date="2016-11" db="EMBL/GenBank/DDBJ databases">
        <authorList>
            <person name="Jaros S."/>
            <person name="Januszkiewicz K."/>
            <person name="Wedrychowicz H."/>
        </authorList>
    </citation>
    <scope>NUCLEOTIDE SEQUENCE [LARGE SCALE GENOMIC DNA]</scope>
    <source>
        <strain evidence="2">CGMCC 4.3555</strain>
    </source>
</reference>
<comment type="caution">
    <text evidence="1">The sequence shown here is derived from an EMBL/GenBank/DDBJ whole genome shotgun (WGS) entry which is preliminary data.</text>
</comment>
<protein>
    <submittedName>
        <fullName evidence="1">Uncharacterized protein</fullName>
    </submittedName>
</protein>
<organism evidence="1 2">
    <name type="scientific">Streptomyces yunnanensis</name>
    <dbReference type="NCBI Taxonomy" id="156453"/>
    <lineage>
        <taxon>Bacteria</taxon>
        <taxon>Bacillati</taxon>
        <taxon>Actinomycetota</taxon>
        <taxon>Actinomycetes</taxon>
        <taxon>Kitasatosporales</taxon>
        <taxon>Streptomycetaceae</taxon>
        <taxon>Streptomyces</taxon>
    </lineage>
</organism>
<dbReference type="EMBL" id="FRBK01000002">
    <property type="protein sequence ID" value="SHK96982.1"/>
    <property type="molecule type" value="Genomic_DNA"/>
</dbReference>
<evidence type="ECO:0000313" key="1">
    <source>
        <dbReference type="EMBL" id="SHK96982.1"/>
    </source>
</evidence>
<dbReference type="Proteomes" id="UP000184388">
    <property type="component" value="Unassembled WGS sequence"/>
</dbReference>
<gene>
    <name evidence="1" type="ORF">SAMN05216268_10299</name>
</gene>
<accession>A0A9X8ML04</accession>
<sequence>MVQFPTPQSKTAQVETHKLYEEQRLPGTPPGKARALQAQQDAIFAAVPVPAGAERLTGPARRTPVPVSS</sequence>
<name>A0A9X8ML04_9ACTN</name>
<dbReference type="AlphaFoldDB" id="A0A9X8ML04"/>
<proteinExistence type="predicted"/>
<evidence type="ECO:0000313" key="2">
    <source>
        <dbReference type="Proteomes" id="UP000184388"/>
    </source>
</evidence>